<reference evidence="8" key="1">
    <citation type="submission" date="2019-07" db="EMBL/GenBank/DDBJ databases">
        <title>Hyphodiscus hymeniophilus genome sequencing and assembly.</title>
        <authorList>
            <person name="Kramer G."/>
            <person name="Nodwell J."/>
        </authorList>
    </citation>
    <scope>NUCLEOTIDE SEQUENCE</scope>
    <source>
        <strain evidence="8">ATCC 34498</strain>
    </source>
</reference>
<proteinExistence type="predicted"/>
<keyword evidence="4" id="KW-0554">One-carbon metabolism</keyword>
<evidence type="ECO:0000256" key="2">
    <source>
        <dbReference type="ARBA" id="ARBA00012856"/>
    </source>
</evidence>
<dbReference type="CDD" id="cd00209">
    <property type="entry name" value="DHFR"/>
    <property type="match status" value="1"/>
</dbReference>
<dbReference type="OrthoDB" id="414698at2759"/>
<dbReference type="PANTHER" id="PTHR48069">
    <property type="entry name" value="DIHYDROFOLATE REDUCTASE"/>
    <property type="match status" value="1"/>
</dbReference>
<dbReference type="GO" id="GO:0046452">
    <property type="term" value="P:dihydrofolate metabolic process"/>
    <property type="evidence" value="ECO:0007669"/>
    <property type="project" value="TreeGrafter"/>
</dbReference>
<keyword evidence="6" id="KW-0560">Oxidoreductase</keyword>
<keyword evidence="9" id="KW-1185">Reference proteome</keyword>
<dbReference type="SUPFAM" id="SSF53597">
    <property type="entry name" value="Dihydrofolate reductase-like"/>
    <property type="match status" value="1"/>
</dbReference>
<dbReference type="PROSITE" id="PS51330">
    <property type="entry name" value="DHFR_2"/>
    <property type="match status" value="1"/>
</dbReference>
<evidence type="ECO:0000313" key="8">
    <source>
        <dbReference type="EMBL" id="KAG0647598.1"/>
    </source>
</evidence>
<dbReference type="EC" id="1.5.1.3" evidence="2"/>
<protein>
    <recommendedName>
        <fullName evidence="3">Dihydrofolate reductase</fullName>
        <ecNumber evidence="2">1.5.1.3</ecNumber>
    </recommendedName>
</protein>
<sequence length="147" mass="16386">MGRKTWESIPTRFRPLKDRTNIVISRNPSAESCSGGILANSIESALESIPEGGAEKVFVIGGAQIYREALQKAQAKRILLTRVLSDFECDTFFPITLGENGKGEGWVRRTKEELDAWVGESVVEGTQVENGTSYVFEMWERIEDTTV</sequence>
<dbReference type="EMBL" id="VNKQ01000012">
    <property type="protein sequence ID" value="KAG0647598.1"/>
    <property type="molecule type" value="Genomic_DNA"/>
</dbReference>
<feature type="domain" description="DHFR" evidence="7">
    <location>
        <begin position="1"/>
        <end position="141"/>
    </location>
</feature>
<dbReference type="GO" id="GO:0005739">
    <property type="term" value="C:mitochondrion"/>
    <property type="evidence" value="ECO:0007669"/>
    <property type="project" value="TreeGrafter"/>
</dbReference>
<dbReference type="Pfam" id="PF00186">
    <property type="entry name" value="DHFR_1"/>
    <property type="match status" value="1"/>
</dbReference>
<dbReference type="InterPro" id="IPR024072">
    <property type="entry name" value="DHFR-like_dom_sf"/>
</dbReference>
<organism evidence="8 9">
    <name type="scientific">Hyphodiscus hymeniophilus</name>
    <dbReference type="NCBI Taxonomy" id="353542"/>
    <lineage>
        <taxon>Eukaryota</taxon>
        <taxon>Fungi</taxon>
        <taxon>Dikarya</taxon>
        <taxon>Ascomycota</taxon>
        <taxon>Pezizomycotina</taxon>
        <taxon>Leotiomycetes</taxon>
        <taxon>Helotiales</taxon>
        <taxon>Hyphodiscaceae</taxon>
        <taxon>Hyphodiscus</taxon>
    </lineage>
</organism>
<dbReference type="GO" id="GO:0004146">
    <property type="term" value="F:dihydrofolate reductase activity"/>
    <property type="evidence" value="ECO:0007669"/>
    <property type="project" value="UniProtKB-EC"/>
</dbReference>
<evidence type="ECO:0000256" key="6">
    <source>
        <dbReference type="ARBA" id="ARBA00023002"/>
    </source>
</evidence>
<evidence type="ECO:0000256" key="4">
    <source>
        <dbReference type="ARBA" id="ARBA00022563"/>
    </source>
</evidence>
<dbReference type="GO" id="GO:0046654">
    <property type="term" value="P:tetrahydrofolate biosynthetic process"/>
    <property type="evidence" value="ECO:0007669"/>
    <property type="project" value="InterPro"/>
</dbReference>
<evidence type="ECO:0000256" key="3">
    <source>
        <dbReference type="ARBA" id="ARBA00018886"/>
    </source>
</evidence>
<dbReference type="GO" id="GO:0046655">
    <property type="term" value="P:folic acid metabolic process"/>
    <property type="evidence" value="ECO:0007669"/>
    <property type="project" value="TreeGrafter"/>
</dbReference>
<dbReference type="AlphaFoldDB" id="A0A9P6VH00"/>
<evidence type="ECO:0000256" key="5">
    <source>
        <dbReference type="ARBA" id="ARBA00022857"/>
    </source>
</evidence>
<comment type="pathway">
    <text evidence="1">Cofactor biosynthesis; tetrahydrofolate biosynthesis; 5,6,7,8-tetrahydrofolate from 7,8-dihydrofolate: step 1/1.</text>
</comment>
<keyword evidence="5" id="KW-0521">NADP</keyword>
<dbReference type="Gene3D" id="3.40.430.10">
    <property type="entry name" value="Dihydrofolate Reductase, subunit A"/>
    <property type="match status" value="1"/>
</dbReference>
<dbReference type="Proteomes" id="UP000785200">
    <property type="component" value="Unassembled WGS sequence"/>
</dbReference>
<evidence type="ECO:0000313" key="9">
    <source>
        <dbReference type="Proteomes" id="UP000785200"/>
    </source>
</evidence>
<evidence type="ECO:0000256" key="1">
    <source>
        <dbReference type="ARBA" id="ARBA00004903"/>
    </source>
</evidence>
<evidence type="ECO:0000259" key="7">
    <source>
        <dbReference type="PROSITE" id="PS51330"/>
    </source>
</evidence>
<dbReference type="PANTHER" id="PTHR48069:SF3">
    <property type="entry name" value="DIHYDROFOLATE REDUCTASE"/>
    <property type="match status" value="1"/>
</dbReference>
<accession>A0A9P6VH00</accession>
<name>A0A9P6VH00_9HELO</name>
<comment type="caution">
    <text evidence="8">The sequence shown here is derived from an EMBL/GenBank/DDBJ whole genome shotgun (WGS) entry which is preliminary data.</text>
</comment>
<dbReference type="InterPro" id="IPR012259">
    <property type="entry name" value="DHFR"/>
</dbReference>
<dbReference type="GO" id="GO:0050661">
    <property type="term" value="F:NADP binding"/>
    <property type="evidence" value="ECO:0007669"/>
    <property type="project" value="InterPro"/>
</dbReference>
<dbReference type="InterPro" id="IPR001796">
    <property type="entry name" value="DHFR_dom"/>
</dbReference>
<dbReference type="GO" id="GO:0006730">
    <property type="term" value="P:one-carbon metabolic process"/>
    <property type="evidence" value="ECO:0007669"/>
    <property type="project" value="UniProtKB-KW"/>
</dbReference>
<gene>
    <name evidence="8" type="ORF">D0Z07_6793</name>
</gene>